<feature type="DNA-binding region" description="OmpR/PhoB-type" evidence="8">
    <location>
        <begin position="125"/>
        <end position="226"/>
    </location>
</feature>
<dbReference type="Gene3D" id="1.10.10.10">
    <property type="entry name" value="Winged helix-like DNA-binding domain superfamily/Winged helix DNA-binding domain"/>
    <property type="match status" value="1"/>
</dbReference>
<dbReference type="GO" id="GO:0000156">
    <property type="term" value="F:phosphorelay response regulator activity"/>
    <property type="evidence" value="ECO:0007669"/>
    <property type="project" value="TreeGrafter"/>
</dbReference>
<dbReference type="GO" id="GO:0000976">
    <property type="term" value="F:transcription cis-regulatory region binding"/>
    <property type="evidence" value="ECO:0007669"/>
    <property type="project" value="TreeGrafter"/>
</dbReference>
<dbReference type="SUPFAM" id="SSF52172">
    <property type="entry name" value="CheY-like"/>
    <property type="match status" value="1"/>
</dbReference>
<dbReference type="Gene3D" id="3.40.50.2300">
    <property type="match status" value="1"/>
</dbReference>
<keyword evidence="1 7" id="KW-0597">Phosphoprotein</keyword>
<dbReference type="Gene3D" id="6.10.250.690">
    <property type="match status" value="1"/>
</dbReference>
<feature type="modified residue" description="4-aspartylphosphate" evidence="7">
    <location>
        <position position="51"/>
    </location>
</feature>
<dbReference type="Pfam" id="PF00072">
    <property type="entry name" value="Response_reg"/>
    <property type="match status" value="1"/>
</dbReference>
<dbReference type="InterPro" id="IPR016032">
    <property type="entry name" value="Sig_transdc_resp-reg_C-effctor"/>
</dbReference>
<dbReference type="AlphaFoldDB" id="A0A1N6G1B0"/>
<dbReference type="FunFam" id="1.10.10.10:FF:000018">
    <property type="entry name" value="DNA-binding response regulator ResD"/>
    <property type="match status" value="1"/>
</dbReference>
<dbReference type="PROSITE" id="PS51755">
    <property type="entry name" value="OMPR_PHOB"/>
    <property type="match status" value="1"/>
</dbReference>
<evidence type="ECO:0000256" key="1">
    <source>
        <dbReference type="ARBA" id="ARBA00022553"/>
    </source>
</evidence>
<organism evidence="11 12">
    <name type="scientific">Carnobacterium alterfunditum</name>
    <dbReference type="NCBI Taxonomy" id="28230"/>
    <lineage>
        <taxon>Bacteria</taxon>
        <taxon>Bacillati</taxon>
        <taxon>Bacillota</taxon>
        <taxon>Bacilli</taxon>
        <taxon>Lactobacillales</taxon>
        <taxon>Carnobacteriaceae</taxon>
        <taxon>Carnobacterium</taxon>
    </lineage>
</organism>
<dbReference type="GO" id="GO:0032993">
    <property type="term" value="C:protein-DNA complex"/>
    <property type="evidence" value="ECO:0007669"/>
    <property type="project" value="TreeGrafter"/>
</dbReference>
<dbReference type="OrthoDB" id="9790442at2"/>
<evidence type="ECO:0000256" key="7">
    <source>
        <dbReference type="PROSITE-ProRule" id="PRU00169"/>
    </source>
</evidence>
<keyword evidence="2" id="KW-0902">Two-component regulatory system</keyword>
<evidence type="ECO:0000256" key="5">
    <source>
        <dbReference type="ARBA" id="ARBA00023159"/>
    </source>
</evidence>
<keyword evidence="12" id="KW-1185">Reference proteome</keyword>
<reference evidence="12" key="1">
    <citation type="submission" date="2016-11" db="EMBL/GenBank/DDBJ databases">
        <authorList>
            <person name="Varghese N."/>
            <person name="Submissions S."/>
        </authorList>
    </citation>
    <scope>NUCLEOTIDE SEQUENCE [LARGE SCALE GENOMIC DNA]</scope>
    <source>
        <strain evidence="12">313</strain>
    </source>
</reference>
<name>A0A1N6G1B0_9LACT</name>
<evidence type="ECO:0000259" key="9">
    <source>
        <dbReference type="PROSITE" id="PS50110"/>
    </source>
</evidence>
<dbReference type="GO" id="GO:0006355">
    <property type="term" value="P:regulation of DNA-templated transcription"/>
    <property type="evidence" value="ECO:0007669"/>
    <property type="project" value="InterPro"/>
</dbReference>
<keyword evidence="4 8" id="KW-0238">DNA-binding</keyword>
<evidence type="ECO:0000256" key="3">
    <source>
        <dbReference type="ARBA" id="ARBA00023015"/>
    </source>
</evidence>
<dbReference type="PROSITE" id="PS50110">
    <property type="entry name" value="RESPONSE_REGULATORY"/>
    <property type="match status" value="1"/>
</dbReference>
<dbReference type="PANTHER" id="PTHR48111">
    <property type="entry name" value="REGULATOR OF RPOS"/>
    <property type="match status" value="1"/>
</dbReference>
<dbReference type="InterPro" id="IPR011006">
    <property type="entry name" value="CheY-like_superfamily"/>
</dbReference>
<keyword evidence="5" id="KW-0010">Activator</keyword>
<accession>A0A1N6G1B0</accession>
<dbReference type="PANTHER" id="PTHR48111:SF73">
    <property type="entry name" value="ALKALINE PHOSPHATASE SYNTHESIS TRANSCRIPTIONAL REGULATORY PROTEIN PHOP"/>
    <property type="match status" value="1"/>
</dbReference>
<dbReference type="RefSeq" id="WP_034547750.1">
    <property type="nucleotide sequence ID" value="NZ_FSRN01000001.1"/>
</dbReference>
<keyword evidence="6" id="KW-0804">Transcription</keyword>
<dbReference type="eggNOG" id="COG0745">
    <property type="taxonomic scope" value="Bacteria"/>
</dbReference>
<dbReference type="SMART" id="SM00448">
    <property type="entry name" value="REC"/>
    <property type="match status" value="1"/>
</dbReference>
<feature type="domain" description="Response regulatory" evidence="9">
    <location>
        <begin position="2"/>
        <end position="115"/>
    </location>
</feature>
<dbReference type="CDD" id="cd00383">
    <property type="entry name" value="trans_reg_C"/>
    <property type="match status" value="1"/>
</dbReference>
<dbReference type="Pfam" id="PF00486">
    <property type="entry name" value="Trans_reg_C"/>
    <property type="match status" value="1"/>
</dbReference>
<evidence type="ECO:0000313" key="11">
    <source>
        <dbReference type="EMBL" id="SIO01270.1"/>
    </source>
</evidence>
<dbReference type="InterPro" id="IPR001867">
    <property type="entry name" value="OmpR/PhoB-type_DNA-bd"/>
</dbReference>
<protein>
    <submittedName>
        <fullName evidence="11">DNA-binding response regulator, OmpR family, contains REC and winged-helix (WHTH) domain</fullName>
    </submittedName>
</protein>
<evidence type="ECO:0000256" key="6">
    <source>
        <dbReference type="ARBA" id="ARBA00023163"/>
    </source>
</evidence>
<dbReference type="SUPFAM" id="SSF46894">
    <property type="entry name" value="C-terminal effector domain of the bipartite response regulators"/>
    <property type="match status" value="1"/>
</dbReference>
<dbReference type="InterPro" id="IPR001789">
    <property type="entry name" value="Sig_transdc_resp-reg_receiver"/>
</dbReference>
<dbReference type="STRING" id="28230.SAMN05878443_0962"/>
<dbReference type="SMART" id="SM00862">
    <property type="entry name" value="Trans_reg_C"/>
    <property type="match status" value="1"/>
</dbReference>
<dbReference type="FunFam" id="3.40.50.2300:FF:000001">
    <property type="entry name" value="DNA-binding response regulator PhoB"/>
    <property type="match status" value="1"/>
</dbReference>
<evidence type="ECO:0000259" key="10">
    <source>
        <dbReference type="PROSITE" id="PS51755"/>
    </source>
</evidence>
<dbReference type="EMBL" id="FSRN01000001">
    <property type="protein sequence ID" value="SIO01270.1"/>
    <property type="molecule type" value="Genomic_DNA"/>
</dbReference>
<dbReference type="GO" id="GO:0005829">
    <property type="term" value="C:cytosol"/>
    <property type="evidence" value="ECO:0007669"/>
    <property type="project" value="TreeGrafter"/>
</dbReference>
<dbReference type="Proteomes" id="UP000184758">
    <property type="component" value="Unassembled WGS sequence"/>
</dbReference>
<evidence type="ECO:0000256" key="4">
    <source>
        <dbReference type="ARBA" id="ARBA00023125"/>
    </source>
</evidence>
<evidence type="ECO:0000313" key="12">
    <source>
        <dbReference type="Proteomes" id="UP000184758"/>
    </source>
</evidence>
<evidence type="ECO:0000256" key="2">
    <source>
        <dbReference type="ARBA" id="ARBA00023012"/>
    </source>
</evidence>
<evidence type="ECO:0000256" key="8">
    <source>
        <dbReference type="PROSITE-ProRule" id="PRU01091"/>
    </source>
</evidence>
<sequence>MKILIVDDEPKILDIVEAYLNVKKFQVFRASNGTEAMEKFELVQPNLIVLDLMLPDISGAVICQNIRKTSDVPIILLTAKSTEKDILTGLQMGADDYIVKPFSPKELVARVETVLRRSASPIVTETKWSFDKGMLVIYPENKQVFKNQQEIILTPTEFEILALLTSHPKQVFSREQLLESVKGLEFDVLDRIIDSHIKNLRQKIEDNTRQPYFILTVYGMGYRFGGRKDESYN</sequence>
<keyword evidence="3" id="KW-0805">Transcription regulation</keyword>
<proteinExistence type="predicted"/>
<dbReference type="InterPro" id="IPR039420">
    <property type="entry name" value="WalR-like"/>
</dbReference>
<gene>
    <name evidence="11" type="ORF">SAMN05878443_0962</name>
</gene>
<feature type="domain" description="OmpR/PhoB-type" evidence="10">
    <location>
        <begin position="125"/>
        <end position="226"/>
    </location>
</feature>
<dbReference type="InterPro" id="IPR036388">
    <property type="entry name" value="WH-like_DNA-bd_sf"/>
</dbReference>